<reference evidence="2 3" key="1">
    <citation type="journal article" date="2018" name="PLoS ONE">
        <title>The draft genome of Kipferlia bialata reveals reductive genome evolution in fornicate parasites.</title>
        <authorList>
            <person name="Tanifuji G."/>
            <person name="Takabayashi S."/>
            <person name="Kume K."/>
            <person name="Takagi M."/>
            <person name="Nakayama T."/>
            <person name="Kamikawa R."/>
            <person name="Inagaki Y."/>
            <person name="Hashimoto T."/>
        </authorList>
    </citation>
    <scope>NUCLEOTIDE SEQUENCE [LARGE SCALE GENOMIC DNA]</scope>
    <source>
        <strain evidence="2">NY0173</strain>
    </source>
</reference>
<evidence type="ECO:0000256" key="1">
    <source>
        <dbReference type="SAM" id="MobiDB-lite"/>
    </source>
</evidence>
<dbReference type="EMBL" id="BDIP01001116">
    <property type="protein sequence ID" value="GIQ83620.1"/>
    <property type="molecule type" value="Genomic_DNA"/>
</dbReference>
<keyword evidence="3" id="KW-1185">Reference proteome</keyword>
<comment type="caution">
    <text evidence="2">The sequence shown here is derived from an EMBL/GenBank/DDBJ whole genome shotgun (WGS) entry which is preliminary data.</text>
</comment>
<feature type="non-terminal residue" evidence="2">
    <location>
        <position position="1"/>
    </location>
</feature>
<organism evidence="2 3">
    <name type="scientific">Kipferlia bialata</name>
    <dbReference type="NCBI Taxonomy" id="797122"/>
    <lineage>
        <taxon>Eukaryota</taxon>
        <taxon>Metamonada</taxon>
        <taxon>Carpediemonas-like organisms</taxon>
        <taxon>Kipferlia</taxon>
    </lineage>
</organism>
<feature type="region of interest" description="Disordered" evidence="1">
    <location>
        <begin position="1"/>
        <end position="156"/>
    </location>
</feature>
<feature type="compositionally biased region" description="Polar residues" evidence="1">
    <location>
        <begin position="1"/>
        <end position="10"/>
    </location>
</feature>
<protein>
    <submittedName>
        <fullName evidence="2">Uncharacterized protein</fullName>
    </submittedName>
</protein>
<accession>A0A9K3CWT9</accession>
<name>A0A9K3CWT9_9EUKA</name>
<dbReference type="Proteomes" id="UP000265618">
    <property type="component" value="Unassembled WGS sequence"/>
</dbReference>
<sequence>ARLSSTTSARPTRGRRGKGRPASVIDTTSFVPSLPRDTQAQAPTPSVTATPSSVCAAPEATTATAEASPHVVTPAASFFNPMTDLGKVFDQKRREAEREAEREAVPPASAGAASERPEEPERERETGTLPEVPTERPDRRALPMPLPGKNQFRLSRTLPAASVSRGKDISESSPGALNAHALLAQQFSRGTPQLRHVPSKEASPEDAVPPGDLPAKQDKRTREFCGLLKESEVKAYMYVRRMGWPRSMMELDPEAPLTQAQVDIIREAE</sequence>
<feature type="compositionally biased region" description="Basic and acidic residues" evidence="1">
    <location>
        <begin position="115"/>
        <end position="126"/>
    </location>
</feature>
<feature type="compositionally biased region" description="Low complexity" evidence="1">
    <location>
        <begin position="56"/>
        <end position="67"/>
    </location>
</feature>
<dbReference type="AlphaFoldDB" id="A0A9K3CWT9"/>
<feature type="compositionally biased region" description="Polar residues" evidence="1">
    <location>
        <begin position="25"/>
        <end position="53"/>
    </location>
</feature>
<feature type="region of interest" description="Disordered" evidence="1">
    <location>
        <begin position="184"/>
        <end position="220"/>
    </location>
</feature>
<feature type="compositionally biased region" description="Basic and acidic residues" evidence="1">
    <location>
        <begin position="87"/>
        <end position="104"/>
    </location>
</feature>
<evidence type="ECO:0000313" key="2">
    <source>
        <dbReference type="EMBL" id="GIQ83620.1"/>
    </source>
</evidence>
<gene>
    <name evidence="2" type="ORF">KIPB_004969</name>
</gene>
<evidence type="ECO:0000313" key="3">
    <source>
        <dbReference type="Proteomes" id="UP000265618"/>
    </source>
</evidence>
<proteinExistence type="predicted"/>